<dbReference type="Proteomes" id="UP001609219">
    <property type="component" value="Unassembled WGS sequence"/>
</dbReference>
<gene>
    <name evidence="4" type="ORF">ACHIPV_17605</name>
    <name evidence="3" type="ORF">ACHIRB_29910</name>
</gene>
<protein>
    <recommendedName>
        <fullName evidence="2">AMIN-like domain-containing protein</fullName>
    </recommendedName>
</protein>
<dbReference type="RefSeq" id="WP_395125219.1">
    <property type="nucleotide sequence ID" value="NZ_JBIMSN010000158.1"/>
</dbReference>
<feature type="region of interest" description="Disordered" evidence="1">
    <location>
        <begin position="40"/>
        <end position="59"/>
    </location>
</feature>
<feature type="domain" description="AMIN-like" evidence="2">
    <location>
        <begin position="69"/>
        <end position="193"/>
    </location>
</feature>
<sequence>MSVRRYGAKASVARSALGAAAIIGLALLAGCTDSTTITLPPVTTQAPDSPYNQDRKTGVPEGEAVGISLTKITVRRNGDTDRVEYQFTGDAIPGWTVQYVSQPVQNGTNQPFPVAGRWILEVLIREAPNPFGTTAPPYSGPDTLTSPEAKSIAEVRYSTVDRQVTQSFIGLNADQPVFRVTSLENPTRIIVDIGA</sequence>
<dbReference type="EMBL" id="JBIMSN010000158">
    <property type="protein sequence ID" value="MFH5232752.1"/>
    <property type="molecule type" value="Genomic_DNA"/>
</dbReference>
<evidence type="ECO:0000313" key="6">
    <source>
        <dbReference type="Proteomes" id="UP001609219"/>
    </source>
</evidence>
<comment type="caution">
    <text evidence="3">The sequence shown here is derived from an EMBL/GenBank/DDBJ whole genome shotgun (WGS) entry which is preliminary data.</text>
</comment>
<organism evidence="3 6">
    <name type="scientific">Antrihabitans spumae</name>
    <dbReference type="NCBI Taxonomy" id="3373370"/>
    <lineage>
        <taxon>Bacteria</taxon>
        <taxon>Bacillati</taxon>
        <taxon>Actinomycetota</taxon>
        <taxon>Actinomycetes</taxon>
        <taxon>Mycobacteriales</taxon>
        <taxon>Nocardiaceae</taxon>
        <taxon>Antrihabitans</taxon>
    </lineage>
</organism>
<name>A0ABW7KCB5_9NOCA</name>
<feature type="compositionally biased region" description="Polar residues" evidence="1">
    <location>
        <begin position="40"/>
        <end position="52"/>
    </location>
</feature>
<reference evidence="5 6" key="1">
    <citation type="submission" date="2024-10" db="EMBL/GenBank/DDBJ databases">
        <authorList>
            <person name="Riesco R."/>
        </authorList>
    </citation>
    <scope>NUCLEOTIDE SEQUENCE [LARGE SCALE GENOMIC DNA]</scope>
    <source>
        <strain evidence="4 5">NCIMB 15448</strain>
        <strain evidence="3 6">NCIMB 15450</strain>
    </source>
</reference>
<evidence type="ECO:0000313" key="4">
    <source>
        <dbReference type="EMBL" id="MFH5243677.1"/>
    </source>
</evidence>
<evidence type="ECO:0000259" key="2">
    <source>
        <dbReference type="Pfam" id="PF24837"/>
    </source>
</evidence>
<evidence type="ECO:0000313" key="5">
    <source>
        <dbReference type="Proteomes" id="UP001609176"/>
    </source>
</evidence>
<dbReference type="Proteomes" id="UP001609176">
    <property type="component" value="Unassembled WGS sequence"/>
</dbReference>
<evidence type="ECO:0000256" key="1">
    <source>
        <dbReference type="SAM" id="MobiDB-lite"/>
    </source>
</evidence>
<keyword evidence="6" id="KW-1185">Reference proteome</keyword>
<dbReference type="EMBL" id="JBIMSP010000029">
    <property type="protein sequence ID" value="MFH5243677.1"/>
    <property type="molecule type" value="Genomic_DNA"/>
</dbReference>
<dbReference type="Pfam" id="PF24837">
    <property type="entry name" value="AMIN-like"/>
    <property type="match status" value="1"/>
</dbReference>
<evidence type="ECO:0000313" key="3">
    <source>
        <dbReference type="EMBL" id="MFH5232752.1"/>
    </source>
</evidence>
<dbReference type="PROSITE" id="PS51257">
    <property type="entry name" value="PROKAR_LIPOPROTEIN"/>
    <property type="match status" value="1"/>
</dbReference>
<accession>A0ABW7KCB5</accession>
<dbReference type="InterPro" id="IPR056303">
    <property type="entry name" value="AMIN-like"/>
</dbReference>
<proteinExistence type="predicted"/>